<dbReference type="InterPro" id="IPR016656">
    <property type="entry name" value="TFIIE-bsu"/>
</dbReference>
<evidence type="ECO:0000313" key="3">
    <source>
        <dbReference type="Proteomes" id="UP001472866"/>
    </source>
</evidence>
<dbReference type="GO" id="GO:0005673">
    <property type="term" value="C:transcription factor TFIIE complex"/>
    <property type="evidence" value="ECO:0007669"/>
    <property type="project" value="InterPro"/>
</dbReference>
<gene>
    <name evidence="2" type="ORF">HKI87_01g02420</name>
</gene>
<organism evidence="2 3">
    <name type="scientific">Chloropicon roscoffensis</name>
    <dbReference type="NCBI Taxonomy" id="1461544"/>
    <lineage>
        <taxon>Eukaryota</taxon>
        <taxon>Viridiplantae</taxon>
        <taxon>Chlorophyta</taxon>
        <taxon>Chloropicophyceae</taxon>
        <taxon>Chloropicales</taxon>
        <taxon>Chloropicaceae</taxon>
        <taxon>Chloropicon</taxon>
    </lineage>
</organism>
<sequence length="296" mass="34078">MTSSAKVSALDKLRADSSYLEELKRKSEKERIRRKGAAKKQKDEANQKRLQKEKEAKLEQERLRERQRRQAKVSVEITMSLKKVIDHLTELKETVAFDAIYKKLGCKGSKAKLLELLKKSTFVEVQEEAKPILVKYKSKYDVKNETELLNFMHGLWSKPVNTDAEHGALAEDIVESYRGCAKDVERLVSQGKFYQIANMKTQQVRLFYPDSTTSEAPLDPQLLSLWNEKKVSADELDGKLRDAGIAPATRVFKWRALLSKKVAVKKVEKKRRMNYRNVTNIHMPELFQQAQPAALN</sequence>
<dbReference type="GO" id="GO:0006367">
    <property type="term" value="P:transcription initiation at RNA polymerase II promoter"/>
    <property type="evidence" value="ECO:0007669"/>
    <property type="project" value="InterPro"/>
</dbReference>
<accession>A0AAX4NXS3</accession>
<reference evidence="2 3" key="1">
    <citation type="submission" date="2024-03" db="EMBL/GenBank/DDBJ databases">
        <title>Complete genome sequence of the green alga Chloropicon roscoffensis RCC1871.</title>
        <authorList>
            <person name="Lemieux C."/>
            <person name="Pombert J.-F."/>
            <person name="Otis C."/>
            <person name="Turmel M."/>
        </authorList>
    </citation>
    <scope>NUCLEOTIDE SEQUENCE [LARGE SCALE GENOMIC DNA]</scope>
    <source>
        <strain evidence="2 3">RCC1871</strain>
    </source>
</reference>
<name>A0AAX4NXS3_9CHLO</name>
<feature type="region of interest" description="Disordered" evidence="1">
    <location>
        <begin position="27"/>
        <end position="65"/>
    </location>
</feature>
<feature type="compositionally biased region" description="Basic and acidic residues" evidence="1">
    <location>
        <begin position="40"/>
        <end position="64"/>
    </location>
</feature>
<dbReference type="Proteomes" id="UP001472866">
    <property type="component" value="Chromosome 01"/>
</dbReference>
<protein>
    <recommendedName>
        <fullName evidence="4">Transcription initiation factor IIE subunit beta</fullName>
    </recommendedName>
</protein>
<dbReference type="PANTHER" id="PTHR12716:SF8">
    <property type="entry name" value="TRANSCRIPTION INITIATION FACTOR IIE SUBUNIT BETA"/>
    <property type="match status" value="1"/>
</dbReference>
<keyword evidence="3" id="KW-1185">Reference proteome</keyword>
<dbReference type="GO" id="GO:0001097">
    <property type="term" value="F:TFIIH-class transcription factor complex binding"/>
    <property type="evidence" value="ECO:0007669"/>
    <property type="project" value="TreeGrafter"/>
</dbReference>
<evidence type="ECO:0000313" key="2">
    <source>
        <dbReference type="EMBL" id="WZN58718.1"/>
    </source>
</evidence>
<dbReference type="AlphaFoldDB" id="A0AAX4NXS3"/>
<evidence type="ECO:0008006" key="4">
    <source>
        <dbReference type="Google" id="ProtNLM"/>
    </source>
</evidence>
<dbReference type="EMBL" id="CP151501">
    <property type="protein sequence ID" value="WZN58718.1"/>
    <property type="molecule type" value="Genomic_DNA"/>
</dbReference>
<dbReference type="PANTHER" id="PTHR12716">
    <property type="entry name" value="TRANSCRIPTION INITIATION FACTOR IIE, BETA SUBUNIT"/>
    <property type="match status" value="1"/>
</dbReference>
<proteinExistence type="predicted"/>
<evidence type="ECO:0000256" key="1">
    <source>
        <dbReference type="SAM" id="MobiDB-lite"/>
    </source>
</evidence>